<dbReference type="RefSeq" id="WP_303680310.1">
    <property type="nucleotide sequence ID" value="NZ_MNTG01000042.1"/>
</dbReference>
<gene>
    <name evidence="1" type="ORF">BHW43_09090</name>
</gene>
<accession>A0A1Q6R2U3</accession>
<dbReference type="EMBL" id="MNTG01000042">
    <property type="protein sequence ID" value="OLA36689.1"/>
    <property type="molecule type" value="Genomic_DNA"/>
</dbReference>
<reference evidence="1 2" key="1">
    <citation type="journal article" date="2016" name="Nat. Biotechnol.">
        <title>Measurement of bacterial replication rates in microbial communities.</title>
        <authorList>
            <person name="Brown C.T."/>
            <person name="Olm M.R."/>
            <person name="Thomas B.C."/>
            <person name="Banfield J.F."/>
        </authorList>
    </citation>
    <scope>NUCLEOTIDE SEQUENCE [LARGE SCALE GENOMIC DNA]</scope>
    <source>
        <strain evidence="1">46_33</strain>
    </source>
</reference>
<protein>
    <submittedName>
        <fullName evidence="1">Uncharacterized protein</fullName>
    </submittedName>
</protein>
<sequence>MIKINWSVEEAVALFYFYFNGLTSKNDLKKLSAAYKKRAVMLGIQTDDKFRNINGLSMQLGCITYIVTDGKHGFSSASKLFYETYHLYKTSPEVFSRIF</sequence>
<dbReference type="STRING" id="626940.BHW43_09090"/>
<proteinExistence type="predicted"/>
<evidence type="ECO:0000313" key="2">
    <source>
        <dbReference type="Proteomes" id="UP000186777"/>
    </source>
</evidence>
<comment type="caution">
    <text evidence="1">The sequence shown here is derived from an EMBL/GenBank/DDBJ whole genome shotgun (WGS) entry which is preliminary data.</text>
</comment>
<evidence type="ECO:0000313" key="1">
    <source>
        <dbReference type="EMBL" id="OLA36689.1"/>
    </source>
</evidence>
<dbReference type="AlphaFoldDB" id="A0A1Q6R2U3"/>
<name>A0A1Q6R2U3_9FIRM</name>
<dbReference type="Proteomes" id="UP000186777">
    <property type="component" value="Unassembled WGS sequence"/>
</dbReference>
<organism evidence="1 2">
    <name type="scientific">Phascolarctobacterium succinatutens</name>
    <dbReference type="NCBI Taxonomy" id="626940"/>
    <lineage>
        <taxon>Bacteria</taxon>
        <taxon>Bacillati</taxon>
        <taxon>Bacillota</taxon>
        <taxon>Negativicutes</taxon>
        <taxon>Acidaminococcales</taxon>
        <taxon>Acidaminococcaceae</taxon>
        <taxon>Phascolarctobacterium</taxon>
    </lineage>
</organism>